<proteinExistence type="predicted"/>
<evidence type="ECO:0000313" key="2">
    <source>
        <dbReference type="EMBL" id="GJS92410.1"/>
    </source>
</evidence>
<accession>A0ABQ4ZTW6</accession>
<dbReference type="EMBL" id="BQNB010011579">
    <property type="protein sequence ID" value="GJS92410.1"/>
    <property type="molecule type" value="Genomic_DNA"/>
</dbReference>
<evidence type="ECO:0000313" key="3">
    <source>
        <dbReference type="Proteomes" id="UP001151760"/>
    </source>
</evidence>
<dbReference type="Proteomes" id="UP001151760">
    <property type="component" value="Unassembled WGS sequence"/>
</dbReference>
<organism evidence="2 3">
    <name type="scientific">Tanacetum coccineum</name>
    <dbReference type="NCBI Taxonomy" id="301880"/>
    <lineage>
        <taxon>Eukaryota</taxon>
        <taxon>Viridiplantae</taxon>
        <taxon>Streptophyta</taxon>
        <taxon>Embryophyta</taxon>
        <taxon>Tracheophyta</taxon>
        <taxon>Spermatophyta</taxon>
        <taxon>Magnoliopsida</taxon>
        <taxon>eudicotyledons</taxon>
        <taxon>Gunneridae</taxon>
        <taxon>Pentapetalae</taxon>
        <taxon>asterids</taxon>
        <taxon>campanulids</taxon>
        <taxon>Asterales</taxon>
        <taxon>Asteraceae</taxon>
        <taxon>Asteroideae</taxon>
        <taxon>Anthemideae</taxon>
        <taxon>Anthemidinae</taxon>
        <taxon>Tanacetum</taxon>
    </lineage>
</organism>
<protein>
    <recommendedName>
        <fullName evidence="4">Ribosomal protein L32</fullName>
    </recommendedName>
</protein>
<feature type="region of interest" description="Disordered" evidence="1">
    <location>
        <begin position="44"/>
        <end position="67"/>
    </location>
</feature>
<evidence type="ECO:0008006" key="4">
    <source>
        <dbReference type="Google" id="ProtNLM"/>
    </source>
</evidence>
<reference evidence="2" key="2">
    <citation type="submission" date="2022-01" db="EMBL/GenBank/DDBJ databases">
        <authorList>
            <person name="Yamashiro T."/>
            <person name="Shiraishi A."/>
            <person name="Satake H."/>
            <person name="Nakayama K."/>
        </authorList>
    </citation>
    <scope>NUCLEOTIDE SEQUENCE</scope>
</reference>
<sequence>MVNTGSLVKSFDFLVSLERNALATFRSNSILIFKKRNKKKAKITKTIAGKKGPSQVESKSSLEENTT</sequence>
<evidence type="ECO:0000256" key="1">
    <source>
        <dbReference type="SAM" id="MobiDB-lite"/>
    </source>
</evidence>
<comment type="caution">
    <text evidence="2">The sequence shown here is derived from an EMBL/GenBank/DDBJ whole genome shotgun (WGS) entry which is preliminary data.</text>
</comment>
<gene>
    <name evidence="2" type="ORF">Tco_0799378</name>
</gene>
<feature type="compositionally biased region" description="Polar residues" evidence="1">
    <location>
        <begin position="55"/>
        <end position="67"/>
    </location>
</feature>
<name>A0ABQ4ZTW6_9ASTR</name>
<keyword evidence="3" id="KW-1185">Reference proteome</keyword>
<reference evidence="2" key="1">
    <citation type="journal article" date="2022" name="Int. J. Mol. Sci.">
        <title>Draft Genome of Tanacetum Coccineum: Genomic Comparison of Closely Related Tanacetum-Family Plants.</title>
        <authorList>
            <person name="Yamashiro T."/>
            <person name="Shiraishi A."/>
            <person name="Nakayama K."/>
            <person name="Satake H."/>
        </authorList>
    </citation>
    <scope>NUCLEOTIDE SEQUENCE</scope>
</reference>